<evidence type="ECO:0000313" key="3">
    <source>
        <dbReference type="Proteomes" id="UP000698335"/>
    </source>
</evidence>
<protein>
    <submittedName>
        <fullName evidence="2">ABC transporter</fullName>
    </submittedName>
</protein>
<feature type="transmembrane region" description="Helical" evidence="1">
    <location>
        <begin position="163"/>
        <end position="184"/>
    </location>
</feature>
<dbReference type="AlphaFoldDB" id="A0A930YSR5"/>
<dbReference type="Proteomes" id="UP000698335">
    <property type="component" value="Unassembled WGS sequence"/>
</dbReference>
<evidence type="ECO:0000256" key="1">
    <source>
        <dbReference type="SAM" id="Phobius"/>
    </source>
</evidence>
<name>A0A930YSR5_9ACTN</name>
<feature type="transmembrane region" description="Helical" evidence="1">
    <location>
        <begin position="204"/>
        <end position="230"/>
    </location>
</feature>
<feature type="transmembrane region" description="Helical" evidence="1">
    <location>
        <begin position="107"/>
        <end position="125"/>
    </location>
</feature>
<accession>A0A930YSR5</accession>
<proteinExistence type="predicted"/>
<keyword evidence="1" id="KW-1133">Transmembrane helix</keyword>
<dbReference type="EMBL" id="JABZGW010000053">
    <property type="protein sequence ID" value="MBF4807472.1"/>
    <property type="molecule type" value="Genomic_DNA"/>
</dbReference>
<feature type="transmembrane region" description="Helical" evidence="1">
    <location>
        <begin position="131"/>
        <end position="156"/>
    </location>
</feature>
<comment type="caution">
    <text evidence="2">The sequence shown here is derived from an EMBL/GenBank/DDBJ whole genome shotgun (WGS) entry which is preliminary data.</text>
</comment>
<gene>
    <name evidence="2" type="ORF">HXK26_02085</name>
</gene>
<feature type="transmembrane region" description="Helical" evidence="1">
    <location>
        <begin position="48"/>
        <end position="66"/>
    </location>
</feature>
<feature type="transmembrane region" description="Helical" evidence="1">
    <location>
        <begin position="20"/>
        <end position="42"/>
    </location>
</feature>
<organism evidence="2 3">
    <name type="scientific">Lancefieldella rimae</name>
    <dbReference type="NCBI Taxonomy" id="1383"/>
    <lineage>
        <taxon>Bacteria</taxon>
        <taxon>Bacillati</taxon>
        <taxon>Actinomycetota</taxon>
        <taxon>Coriobacteriia</taxon>
        <taxon>Coriobacteriales</taxon>
        <taxon>Atopobiaceae</taxon>
        <taxon>Lancefieldella</taxon>
    </lineage>
</organism>
<keyword evidence="1" id="KW-0472">Membrane</keyword>
<sequence length="242" mass="27622">MSLKILAHEFRRQFLELGQYKINLVFANLSLLVMITGYLGLFSSTADVFTTFASLFCWYMATHGITHPSFFLEDEIQDRTIVSVVSSDQGVLFVLVQRMLIQMVLDLVKALPLFAFIAIFMNIQIPATMSVLFVIVMLVVIGIYGLGTLIGSFTLVSHRTSNIAALLSYFIFFFAGVLETPSIFPLFAEAFPFIWFKHYIATGNYIYLLIILFQSLMYWVLGSVVFRCILNRSLKRGRMFYV</sequence>
<keyword evidence="1" id="KW-0812">Transmembrane</keyword>
<reference evidence="2" key="1">
    <citation type="submission" date="2020-04" db="EMBL/GenBank/DDBJ databases">
        <title>Deep metagenomics examines the oral microbiome during advanced dental caries in children, revealing novel taxa and co-occurrences with host molecules.</title>
        <authorList>
            <person name="Baker J.L."/>
            <person name="Morton J.T."/>
            <person name="Dinis M."/>
            <person name="Alvarez R."/>
            <person name="Tran N.C."/>
            <person name="Knight R."/>
            <person name="Edlund A."/>
        </authorList>
    </citation>
    <scope>NUCLEOTIDE SEQUENCE</scope>
    <source>
        <strain evidence="2">JCVI_38_bin.5</strain>
    </source>
</reference>
<evidence type="ECO:0000313" key="2">
    <source>
        <dbReference type="EMBL" id="MBF4807472.1"/>
    </source>
</evidence>